<dbReference type="Proteomes" id="UP000011704">
    <property type="component" value="Unassembled WGS sequence"/>
</dbReference>
<evidence type="ECO:0000313" key="1">
    <source>
        <dbReference type="EMBL" id="CCQ91204.1"/>
    </source>
</evidence>
<keyword evidence="2" id="KW-1185">Reference proteome</keyword>
<dbReference type="AlphaFoldDB" id="M1Z121"/>
<protein>
    <submittedName>
        <fullName evidence="1">Uncharacterized protein</fullName>
    </submittedName>
</protein>
<sequence length="64" mass="7555">MEPCRSTTIPAKKCKHNFVVEMRISEVGNKEVTCPKCKKSKDVERNVTNTSYWSESVDRYRWDK</sequence>
<comment type="caution">
    <text evidence="1">The sequence shown here is derived from an EMBL/GenBank/DDBJ whole genome shotgun (WGS) entry which is preliminary data.</text>
</comment>
<dbReference type="STRING" id="1266370.NITGR_590083"/>
<reference evidence="1 2" key="1">
    <citation type="journal article" date="2013" name="Front. Microbiol.">
        <title>The genome of Nitrospina gracilis illuminates the metabolism and evolution of the major marine nitrite oxidizer.</title>
        <authorList>
            <person name="Luecker S."/>
            <person name="Nowka B."/>
            <person name="Rattei T."/>
            <person name="Spieck E."/>
            <person name="and Daims H."/>
        </authorList>
    </citation>
    <scope>NUCLEOTIDE SEQUENCE [LARGE SCALE GENOMIC DNA]</scope>
    <source>
        <strain evidence="1 2">3/211</strain>
    </source>
</reference>
<dbReference type="HOGENOM" id="CLU_2863226_0_0_0"/>
<organism evidence="1 2">
    <name type="scientific">Nitrospina gracilis (strain 3/211)</name>
    <dbReference type="NCBI Taxonomy" id="1266370"/>
    <lineage>
        <taxon>Bacteria</taxon>
        <taxon>Pseudomonadati</taxon>
        <taxon>Nitrospinota/Tectimicrobiota group</taxon>
        <taxon>Nitrospinota</taxon>
        <taxon>Nitrospinia</taxon>
        <taxon>Nitrospinales</taxon>
        <taxon>Nitrospinaceae</taxon>
        <taxon>Nitrospina</taxon>
    </lineage>
</organism>
<dbReference type="EMBL" id="CAQJ01000065">
    <property type="protein sequence ID" value="CCQ91204.1"/>
    <property type="molecule type" value="Genomic_DNA"/>
</dbReference>
<gene>
    <name evidence="1" type="ORF">NITGR_590083</name>
</gene>
<accession>M1Z121</accession>
<name>M1Z121_NITG3</name>
<dbReference type="RefSeq" id="WP_005009582.1">
    <property type="nucleotide sequence ID" value="NZ_HG422173.1"/>
</dbReference>
<proteinExistence type="predicted"/>
<evidence type="ECO:0000313" key="2">
    <source>
        <dbReference type="Proteomes" id="UP000011704"/>
    </source>
</evidence>
<dbReference type="InParanoid" id="M1Z121"/>